<keyword evidence="7" id="KW-1185">Reference proteome</keyword>
<name>A0AAD8N4N4_9APIA</name>
<comment type="caution">
    <text evidence="6">The sequence shown here is derived from an EMBL/GenBank/DDBJ whole genome shotgun (WGS) entry which is preliminary data.</text>
</comment>
<dbReference type="InterPro" id="IPR007656">
    <property type="entry name" value="GTD-bd"/>
</dbReference>
<gene>
    <name evidence="6" type="ORF">POM88_005760</name>
</gene>
<dbReference type="AlphaFoldDB" id="A0AAD8N4N4"/>
<evidence type="ECO:0000313" key="6">
    <source>
        <dbReference type="EMBL" id="KAK1395897.1"/>
    </source>
</evidence>
<dbReference type="PANTHER" id="PTHR31422:SF1">
    <property type="entry name" value="GTD-BINDING DOMAIN-CONTAINING PROTEIN"/>
    <property type="match status" value="1"/>
</dbReference>
<feature type="domain" description="GTD-binding" evidence="5">
    <location>
        <begin position="58"/>
        <end position="156"/>
    </location>
</feature>
<evidence type="ECO:0000256" key="4">
    <source>
        <dbReference type="ARBA" id="ARBA00023136"/>
    </source>
</evidence>
<evidence type="ECO:0000313" key="7">
    <source>
        <dbReference type="Proteomes" id="UP001237642"/>
    </source>
</evidence>
<dbReference type="PANTHER" id="PTHR31422">
    <property type="entry name" value="BNAANNG28530D PROTEIN"/>
    <property type="match status" value="1"/>
</dbReference>
<accession>A0AAD8N4N4</accession>
<reference evidence="6" key="2">
    <citation type="submission" date="2023-05" db="EMBL/GenBank/DDBJ databases">
        <authorList>
            <person name="Schelkunov M.I."/>
        </authorList>
    </citation>
    <scope>NUCLEOTIDE SEQUENCE</scope>
    <source>
        <strain evidence="6">Hsosn_3</strain>
        <tissue evidence="6">Leaf</tissue>
    </source>
</reference>
<dbReference type="GO" id="GO:0016020">
    <property type="term" value="C:membrane"/>
    <property type="evidence" value="ECO:0007669"/>
    <property type="project" value="UniProtKB-SubCell"/>
</dbReference>
<dbReference type="GO" id="GO:0080115">
    <property type="term" value="F:myosin XI tail binding"/>
    <property type="evidence" value="ECO:0007669"/>
    <property type="project" value="UniProtKB-ARBA"/>
</dbReference>
<reference evidence="6" key="1">
    <citation type="submission" date="2023-02" db="EMBL/GenBank/DDBJ databases">
        <title>Genome of toxic invasive species Heracleum sosnowskyi carries increased number of genes despite the absence of recent whole-genome duplications.</title>
        <authorList>
            <person name="Schelkunov M."/>
            <person name="Shtratnikova V."/>
            <person name="Makarenko M."/>
            <person name="Klepikova A."/>
            <person name="Omelchenko D."/>
            <person name="Novikova G."/>
            <person name="Obukhova E."/>
            <person name="Bogdanov V."/>
            <person name="Penin A."/>
            <person name="Logacheva M."/>
        </authorList>
    </citation>
    <scope>NUCLEOTIDE SEQUENCE</scope>
    <source>
        <strain evidence="6">Hsosn_3</strain>
        <tissue evidence="6">Leaf</tissue>
    </source>
</reference>
<evidence type="ECO:0000259" key="5">
    <source>
        <dbReference type="PROSITE" id="PS51775"/>
    </source>
</evidence>
<evidence type="ECO:0000256" key="1">
    <source>
        <dbReference type="ARBA" id="ARBA00004370"/>
    </source>
</evidence>
<dbReference type="EMBL" id="JAUIZM010000002">
    <property type="protein sequence ID" value="KAK1395897.1"/>
    <property type="molecule type" value="Genomic_DNA"/>
</dbReference>
<dbReference type="Pfam" id="PF04576">
    <property type="entry name" value="Zein-binding"/>
    <property type="match status" value="1"/>
</dbReference>
<proteinExistence type="predicted"/>
<organism evidence="6 7">
    <name type="scientific">Heracleum sosnowskyi</name>
    <dbReference type="NCBI Taxonomy" id="360622"/>
    <lineage>
        <taxon>Eukaryota</taxon>
        <taxon>Viridiplantae</taxon>
        <taxon>Streptophyta</taxon>
        <taxon>Embryophyta</taxon>
        <taxon>Tracheophyta</taxon>
        <taxon>Spermatophyta</taxon>
        <taxon>Magnoliopsida</taxon>
        <taxon>eudicotyledons</taxon>
        <taxon>Gunneridae</taxon>
        <taxon>Pentapetalae</taxon>
        <taxon>asterids</taxon>
        <taxon>campanulids</taxon>
        <taxon>Apiales</taxon>
        <taxon>Apiaceae</taxon>
        <taxon>Apioideae</taxon>
        <taxon>apioid superclade</taxon>
        <taxon>Tordylieae</taxon>
        <taxon>Tordyliinae</taxon>
        <taxon>Heracleum</taxon>
    </lineage>
</organism>
<evidence type="ECO:0000256" key="3">
    <source>
        <dbReference type="ARBA" id="ARBA00022989"/>
    </source>
</evidence>
<comment type="subcellular location">
    <subcellularLocation>
        <location evidence="1">Membrane</location>
    </subcellularLocation>
</comment>
<evidence type="ECO:0000256" key="2">
    <source>
        <dbReference type="ARBA" id="ARBA00022692"/>
    </source>
</evidence>
<keyword evidence="4" id="KW-0472">Membrane</keyword>
<protein>
    <recommendedName>
        <fullName evidence="5">GTD-binding domain-containing protein</fullName>
    </recommendedName>
</protein>
<keyword evidence="2" id="KW-0812">Transmembrane</keyword>
<sequence length="465" mass="52725">MFMDNSTKSCFLVGLADMDRFYGSNKIIEFLSFLIFLISGRSCYKKESDMPPQRMSESKVIALKEALTAQQELLKQLYNDLDIEREASSTAASEALSMILRLQNEKAAVKMEAGQFKRLAEEKISYAEETMEIFEELVNQKEMEISALDFQVRAYRNKLLDIGFDDPVPPPRLPFIKTVHEVEGSETPKDDLISKGAGSVGKQLDTCTDLDKQSSYWEQIRELDDQVREITGDQSTWLKSPSPHTQLSSNGPRRTIKRTIAKGYDQLKHLDDMLEKEVCTNFSPSMTVHDVFEVPQPPENFSGSEGLAKIVRKAALQDDERGEKPHFVWNQAFKQFLIGQDHECLDRSQQGELSLSPTPDRESADYQSKIVQSTSACQDIIQKANNLLEISEIQSHALREGCTNDARVELQLLNEIQKQLNVIQSEINSLKPKKSSSLEDLRIHCLKEELLLFLTSDCAGLWSEV</sequence>
<dbReference type="PROSITE" id="PS51775">
    <property type="entry name" value="GTD_BINDING"/>
    <property type="match status" value="1"/>
</dbReference>
<keyword evidence="3" id="KW-1133">Transmembrane helix</keyword>
<dbReference type="Proteomes" id="UP001237642">
    <property type="component" value="Unassembled WGS sequence"/>
</dbReference>